<keyword evidence="8" id="KW-1185">Reference proteome</keyword>
<dbReference type="InterPro" id="IPR035956">
    <property type="entry name" value="RimP_N_sf"/>
</dbReference>
<evidence type="ECO:0000256" key="1">
    <source>
        <dbReference type="ARBA" id="ARBA00022490"/>
    </source>
</evidence>
<accession>A0A5P9JRE2</accession>
<comment type="subcellular location">
    <subcellularLocation>
        <location evidence="3">Cytoplasm</location>
    </subcellularLocation>
</comment>
<sequence>MANDRDKRLVTESGVAARVAAIVEPVIEDLGFNLVRVRVTGTNGCTVQIMAERPDGTMSVDECEAVSRALSPVLDLEDPIDREYYLEISSPGIDRPLVRVSDFERWTGHEAKIELAVPLNGRKRFRGILRGVGDGTVAVELPDVKEGEERTVHLPLADLGEAHLVLTDELIRESLRRGSAPPAEGAGEDEHDSQAEPAPRPRGPQKKTKKE</sequence>
<evidence type="ECO:0000313" key="8">
    <source>
        <dbReference type="Proteomes" id="UP000325614"/>
    </source>
</evidence>
<feature type="region of interest" description="Disordered" evidence="4">
    <location>
        <begin position="173"/>
        <end position="211"/>
    </location>
</feature>
<dbReference type="KEGG" id="mico:GDR74_01165"/>
<dbReference type="Gene3D" id="2.30.30.180">
    <property type="entry name" value="Ribosome maturation factor RimP, C-terminal domain"/>
    <property type="match status" value="1"/>
</dbReference>
<dbReference type="EMBL" id="CP045423">
    <property type="protein sequence ID" value="QFU14933.1"/>
    <property type="molecule type" value="Genomic_DNA"/>
</dbReference>
<comment type="similarity">
    <text evidence="3">Belongs to the RimP family.</text>
</comment>
<feature type="domain" description="Ribosome maturation factor RimP C-terminal" evidence="6">
    <location>
        <begin position="97"/>
        <end position="167"/>
    </location>
</feature>
<dbReference type="AlphaFoldDB" id="A0A5P9JRE2"/>
<evidence type="ECO:0000259" key="5">
    <source>
        <dbReference type="Pfam" id="PF02576"/>
    </source>
</evidence>
<comment type="function">
    <text evidence="3">Required for maturation of 30S ribosomal subunits.</text>
</comment>
<dbReference type="SUPFAM" id="SSF74942">
    <property type="entry name" value="YhbC-like, C-terminal domain"/>
    <property type="match status" value="1"/>
</dbReference>
<dbReference type="GO" id="GO:0000028">
    <property type="term" value="P:ribosomal small subunit assembly"/>
    <property type="evidence" value="ECO:0007669"/>
    <property type="project" value="TreeGrafter"/>
</dbReference>
<evidence type="ECO:0000313" key="7">
    <source>
        <dbReference type="EMBL" id="QFU14933.1"/>
    </source>
</evidence>
<dbReference type="InterPro" id="IPR028989">
    <property type="entry name" value="RimP_N"/>
</dbReference>
<name>A0A5P9JRE2_9HYPH</name>
<protein>
    <recommendedName>
        <fullName evidence="3">Ribosome maturation factor RimP</fullName>
    </recommendedName>
</protein>
<dbReference type="HAMAP" id="MF_01077">
    <property type="entry name" value="RimP"/>
    <property type="match status" value="1"/>
</dbReference>
<organism evidence="7 8">
    <name type="scientific">Microvirga thermotolerans</name>
    <dbReference type="NCBI Taxonomy" id="2651334"/>
    <lineage>
        <taxon>Bacteria</taxon>
        <taxon>Pseudomonadati</taxon>
        <taxon>Pseudomonadota</taxon>
        <taxon>Alphaproteobacteria</taxon>
        <taxon>Hyphomicrobiales</taxon>
        <taxon>Methylobacteriaceae</taxon>
        <taxon>Microvirga</taxon>
    </lineage>
</organism>
<dbReference type="NCBIfam" id="NF000932">
    <property type="entry name" value="PRK00092.2-5"/>
    <property type="match status" value="1"/>
</dbReference>
<dbReference type="Gene3D" id="3.30.300.70">
    <property type="entry name" value="RimP-like superfamily, N-terminal"/>
    <property type="match status" value="1"/>
</dbReference>
<dbReference type="GO" id="GO:0006412">
    <property type="term" value="P:translation"/>
    <property type="evidence" value="ECO:0007669"/>
    <property type="project" value="TreeGrafter"/>
</dbReference>
<dbReference type="Pfam" id="PF02576">
    <property type="entry name" value="RimP_N"/>
    <property type="match status" value="1"/>
</dbReference>
<dbReference type="InterPro" id="IPR036847">
    <property type="entry name" value="RimP_C_sf"/>
</dbReference>
<keyword evidence="1 3" id="KW-0963">Cytoplasm</keyword>
<proteinExistence type="inferred from homology"/>
<dbReference type="Pfam" id="PF17384">
    <property type="entry name" value="DUF150_C"/>
    <property type="match status" value="1"/>
</dbReference>
<dbReference type="CDD" id="cd01734">
    <property type="entry name" value="YlxS_C"/>
    <property type="match status" value="1"/>
</dbReference>
<dbReference type="InterPro" id="IPR028998">
    <property type="entry name" value="RimP_C"/>
</dbReference>
<dbReference type="PANTHER" id="PTHR33867:SF1">
    <property type="entry name" value="RIBOSOME MATURATION FACTOR RIMP"/>
    <property type="match status" value="1"/>
</dbReference>
<dbReference type="SUPFAM" id="SSF75420">
    <property type="entry name" value="YhbC-like, N-terminal domain"/>
    <property type="match status" value="1"/>
</dbReference>
<feature type="domain" description="Ribosome maturation factor RimP N-terminal" evidence="5">
    <location>
        <begin position="22"/>
        <end position="94"/>
    </location>
</feature>
<evidence type="ECO:0000259" key="6">
    <source>
        <dbReference type="Pfam" id="PF17384"/>
    </source>
</evidence>
<gene>
    <name evidence="3 7" type="primary">rimP</name>
    <name evidence="7" type="ORF">GDR74_01165</name>
</gene>
<evidence type="ECO:0000256" key="4">
    <source>
        <dbReference type="SAM" id="MobiDB-lite"/>
    </source>
</evidence>
<dbReference type="InterPro" id="IPR003728">
    <property type="entry name" value="Ribosome_maturation_RimP"/>
</dbReference>
<keyword evidence="2 3" id="KW-0690">Ribosome biogenesis</keyword>
<dbReference type="GO" id="GO:0005829">
    <property type="term" value="C:cytosol"/>
    <property type="evidence" value="ECO:0007669"/>
    <property type="project" value="TreeGrafter"/>
</dbReference>
<dbReference type="PANTHER" id="PTHR33867">
    <property type="entry name" value="RIBOSOME MATURATION FACTOR RIMP"/>
    <property type="match status" value="1"/>
</dbReference>
<dbReference type="Proteomes" id="UP000325614">
    <property type="component" value="Chromosome"/>
</dbReference>
<dbReference type="RefSeq" id="WP_152584583.1">
    <property type="nucleotide sequence ID" value="NZ_CP045423.1"/>
</dbReference>
<evidence type="ECO:0000256" key="3">
    <source>
        <dbReference type="HAMAP-Rule" id="MF_01077"/>
    </source>
</evidence>
<reference evidence="7 8" key="1">
    <citation type="submission" date="2019-10" db="EMBL/GenBank/DDBJ databases">
        <title>Isolation, Identification of Microvirga thermotolerans HR1, a novel thermophilic bacterium and Comparative Genomics of the genus Microvirga.</title>
        <authorList>
            <person name="Li J."/>
            <person name="Zhang W."/>
            <person name="Lin M."/>
            <person name="Wang J."/>
        </authorList>
    </citation>
    <scope>NUCLEOTIDE SEQUENCE [LARGE SCALE GENOMIC DNA]</scope>
    <source>
        <strain evidence="7 8">HR1</strain>
    </source>
</reference>
<evidence type="ECO:0000256" key="2">
    <source>
        <dbReference type="ARBA" id="ARBA00022517"/>
    </source>
</evidence>